<dbReference type="InterPro" id="IPR011990">
    <property type="entry name" value="TPR-like_helical_dom_sf"/>
</dbReference>
<dbReference type="Gene3D" id="1.25.40.10">
    <property type="entry name" value="Tetratricopeptide repeat domain"/>
    <property type="match status" value="1"/>
</dbReference>
<dbReference type="InterPro" id="IPR035952">
    <property type="entry name" value="Rhomboid-like_sf"/>
</dbReference>
<keyword evidence="12" id="KW-1185">Reference proteome</keyword>
<evidence type="ECO:0000256" key="2">
    <source>
        <dbReference type="ARBA" id="ARBA00009045"/>
    </source>
</evidence>
<dbReference type="SMART" id="SM00028">
    <property type="entry name" value="TPR"/>
    <property type="match status" value="3"/>
</dbReference>
<keyword evidence="5 9" id="KW-1133">Transmembrane helix</keyword>
<gene>
    <name evidence="11" type="primary">gluP</name>
    <name evidence="11" type="ORF">BBEV_1267</name>
</gene>
<feature type="repeat" description="TPR" evidence="7">
    <location>
        <begin position="455"/>
        <end position="488"/>
    </location>
</feature>
<evidence type="ECO:0000256" key="9">
    <source>
        <dbReference type="SAM" id="Phobius"/>
    </source>
</evidence>
<keyword evidence="11" id="KW-0645">Protease</keyword>
<dbReference type="PROSITE" id="PS50005">
    <property type="entry name" value="TPR"/>
    <property type="match status" value="2"/>
</dbReference>
<evidence type="ECO:0000256" key="4">
    <source>
        <dbReference type="ARBA" id="ARBA00022801"/>
    </source>
</evidence>
<evidence type="ECO:0000259" key="10">
    <source>
        <dbReference type="Pfam" id="PF01694"/>
    </source>
</evidence>
<keyword evidence="6 9" id="KW-0472">Membrane</keyword>
<dbReference type="InterPro" id="IPR050925">
    <property type="entry name" value="Rhomboid_protease_S54"/>
</dbReference>
<dbReference type="Pfam" id="PF01694">
    <property type="entry name" value="Rhomboid"/>
    <property type="match status" value="1"/>
</dbReference>
<name>A0A1D7QUD4_9BACI</name>
<protein>
    <submittedName>
        <fullName evidence="11">Rhomboid family protease</fullName>
    </submittedName>
</protein>
<dbReference type="STRING" id="632773.BBEV_1267"/>
<dbReference type="PATRIC" id="fig|632773.3.peg.1340"/>
<evidence type="ECO:0000256" key="8">
    <source>
        <dbReference type="SAM" id="Coils"/>
    </source>
</evidence>
<dbReference type="InterPro" id="IPR019734">
    <property type="entry name" value="TPR_rpt"/>
</dbReference>
<dbReference type="GO" id="GO:0016020">
    <property type="term" value="C:membrane"/>
    <property type="evidence" value="ECO:0007669"/>
    <property type="project" value="UniProtKB-SubCell"/>
</dbReference>
<evidence type="ECO:0000256" key="1">
    <source>
        <dbReference type="ARBA" id="ARBA00004141"/>
    </source>
</evidence>
<sequence length="536" mass="61783">MQEMTGVTVLNEMTERVRFWEVLYHLIIQEKMRLIHMNETEETAWIEDDRREYSQIIRISRKNFDWSNQLRGDIQRTQKTAEDLRKKLNLRQANVINLILSQFTPIDDYEELLSGALPFTAGGKGQFRTILLTMDQLEERFFPLATEWELTETPSFIPVPQLEVQGNETEIIQTMKHMIKKASRDRQNQEQSLFLQGKLRLTTLLIGVVVPIFLWMEYVGSTTSTLTLVQFGAKYDPLILEGEWWRFFSAMFIHIGPFHLLMNSLALLFLGGAVERIFGSKRFLVIYFVAGLFGSVASFVFNDNISAGASGAIFGCFGALLYFGAKHKRLFFRTMGMNVIVILAINLAFGFLVPMVDNGAHIGGLIGGFLASAITGLPNHSRDKSMLTALLATLLLLSALLFAGFRQDVEPMMMSSIQFQMAGEWVDQNEYELAKPYLKEIIDYKEEDVREEVYVNSHFLLSYVFLQTDELEEAEEKLRKTIELDDQFHEAYYNLALVMMEKEQYEDAYEYAQEAAFIRPETEDYQSLLREIEELL</sequence>
<keyword evidence="7" id="KW-0802">TPR repeat</keyword>
<feature type="domain" description="Peptidase S54 rhomboid" evidence="10">
    <location>
        <begin position="242"/>
        <end position="375"/>
    </location>
</feature>
<reference evidence="11 12" key="1">
    <citation type="submission" date="2015-08" db="EMBL/GenBank/DDBJ databases">
        <title>The complete genome sequence of Bacillus beveridgei MLTeJB.</title>
        <authorList>
            <person name="Hanson T.E."/>
            <person name="Mesa C."/>
            <person name="Basesman S.M."/>
            <person name="Oremland R.S."/>
        </authorList>
    </citation>
    <scope>NUCLEOTIDE SEQUENCE [LARGE SCALE GENOMIC DNA]</scope>
    <source>
        <strain evidence="11 12">MLTeJB</strain>
    </source>
</reference>
<evidence type="ECO:0000313" key="11">
    <source>
        <dbReference type="EMBL" id="AOM82632.1"/>
    </source>
</evidence>
<feature type="transmembrane region" description="Helical" evidence="9">
    <location>
        <begin position="244"/>
        <end position="271"/>
    </location>
</feature>
<dbReference type="InterPro" id="IPR022764">
    <property type="entry name" value="Peptidase_S54_rhomboid_dom"/>
</dbReference>
<comment type="subcellular location">
    <subcellularLocation>
        <location evidence="1">Membrane</location>
        <topology evidence="1">Multi-pass membrane protein</topology>
    </subcellularLocation>
</comment>
<feature type="coiled-coil region" evidence="8">
    <location>
        <begin position="67"/>
        <end position="94"/>
    </location>
</feature>
<dbReference type="PANTHER" id="PTHR43731">
    <property type="entry name" value="RHOMBOID PROTEASE"/>
    <property type="match status" value="1"/>
</dbReference>
<feature type="transmembrane region" description="Helical" evidence="9">
    <location>
        <begin position="283"/>
        <end position="301"/>
    </location>
</feature>
<dbReference type="Gene3D" id="1.20.1540.10">
    <property type="entry name" value="Rhomboid-like"/>
    <property type="match status" value="1"/>
</dbReference>
<feature type="transmembrane region" description="Helical" evidence="9">
    <location>
        <begin position="386"/>
        <end position="405"/>
    </location>
</feature>
<evidence type="ECO:0000256" key="7">
    <source>
        <dbReference type="PROSITE-ProRule" id="PRU00339"/>
    </source>
</evidence>
<dbReference type="KEGG" id="bbev:BBEV_1267"/>
<dbReference type="SUPFAM" id="SSF48452">
    <property type="entry name" value="TPR-like"/>
    <property type="match status" value="1"/>
</dbReference>
<dbReference type="Proteomes" id="UP000094463">
    <property type="component" value="Chromosome"/>
</dbReference>
<feature type="transmembrane region" description="Helical" evidence="9">
    <location>
        <begin position="337"/>
        <end position="356"/>
    </location>
</feature>
<organism evidence="11 12">
    <name type="scientific">Salisediminibacterium beveridgei</name>
    <dbReference type="NCBI Taxonomy" id="632773"/>
    <lineage>
        <taxon>Bacteria</taxon>
        <taxon>Bacillati</taxon>
        <taxon>Bacillota</taxon>
        <taxon>Bacilli</taxon>
        <taxon>Bacillales</taxon>
        <taxon>Bacillaceae</taxon>
        <taxon>Salisediminibacterium</taxon>
    </lineage>
</organism>
<evidence type="ECO:0000313" key="12">
    <source>
        <dbReference type="Proteomes" id="UP000094463"/>
    </source>
</evidence>
<dbReference type="EMBL" id="CP012502">
    <property type="protein sequence ID" value="AOM82632.1"/>
    <property type="molecule type" value="Genomic_DNA"/>
</dbReference>
<dbReference type="GO" id="GO:0006508">
    <property type="term" value="P:proteolysis"/>
    <property type="evidence" value="ECO:0007669"/>
    <property type="project" value="UniProtKB-KW"/>
</dbReference>
<dbReference type="PANTHER" id="PTHR43731:SF14">
    <property type="entry name" value="PRESENILIN-ASSOCIATED RHOMBOID-LIKE PROTEIN, MITOCHONDRIAL"/>
    <property type="match status" value="1"/>
</dbReference>
<dbReference type="SUPFAM" id="SSF144091">
    <property type="entry name" value="Rhomboid-like"/>
    <property type="match status" value="1"/>
</dbReference>
<feature type="transmembrane region" description="Helical" evidence="9">
    <location>
        <begin position="307"/>
        <end position="325"/>
    </location>
</feature>
<evidence type="ECO:0000256" key="3">
    <source>
        <dbReference type="ARBA" id="ARBA00022692"/>
    </source>
</evidence>
<evidence type="ECO:0000256" key="6">
    <source>
        <dbReference type="ARBA" id="ARBA00023136"/>
    </source>
</evidence>
<accession>A0A1D7QUD4</accession>
<keyword evidence="3 9" id="KW-0812">Transmembrane</keyword>
<proteinExistence type="inferred from homology"/>
<keyword evidence="4" id="KW-0378">Hydrolase</keyword>
<dbReference type="AlphaFoldDB" id="A0A1D7QUD4"/>
<evidence type="ECO:0000256" key="5">
    <source>
        <dbReference type="ARBA" id="ARBA00022989"/>
    </source>
</evidence>
<dbReference type="GO" id="GO:0004252">
    <property type="term" value="F:serine-type endopeptidase activity"/>
    <property type="evidence" value="ECO:0007669"/>
    <property type="project" value="InterPro"/>
</dbReference>
<keyword evidence="8" id="KW-0175">Coiled coil</keyword>
<comment type="similarity">
    <text evidence="2">Belongs to the peptidase S54 family.</text>
</comment>
<feature type="repeat" description="TPR" evidence="7">
    <location>
        <begin position="489"/>
        <end position="522"/>
    </location>
</feature>